<dbReference type="eggNOG" id="COG0438">
    <property type="taxonomic scope" value="Bacteria"/>
</dbReference>
<dbReference type="AlphaFoldDB" id="C7LVX5"/>
<organism evidence="3 4">
    <name type="scientific">Desulfomicrobium baculatum (strain DSM 4028 / VKM B-1378 / X)</name>
    <name type="common">Desulfovibrio baculatus</name>
    <dbReference type="NCBI Taxonomy" id="525897"/>
    <lineage>
        <taxon>Bacteria</taxon>
        <taxon>Pseudomonadati</taxon>
        <taxon>Thermodesulfobacteriota</taxon>
        <taxon>Desulfovibrionia</taxon>
        <taxon>Desulfovibrionales</taxon>
        <taxon>Desulfomicrobiaceae</taxon>
        <taxon>Desulfomicrobium</taxon>
    </lineage>
</organism>
<dbReference type="CAZy" id="GT4">
    <property type="family name" value="Glycosyltransferase Family 4"/>
</dbReference>
<dbReference type="InterPro" id="IPR028098">
    <property type="entry name" value="Glyco_trans_4-like_N"/>
</dbReference>
<sequence length="406" mass="45904">MRLKILLSAYACEPDKGSEPGVGWNFARHMAERHEVWVLTRSNNHQAIEDELTRNPVPGLHFIYHDLPAWARFWKRGQKGVQLYYYLWQLTAIPVVRQMHREMKFDLVQHVTFVKYWAPSALAFLDEVPFIWGPVGGGESAPLPFWPSFGLRGIIYETLRSLARRLGELDPFVRRTARRATLALATTPETASRLRRMGVQQVKIFAQLGLSEEELTLLSALPNSSHNTIVFLSLGRLLHWKGFHLGIMAFAKSGLSDAQYWILGDGPERRRLERLAKQLGVTDRVHFFGQLPRTAALELLGQCHALIHPSLHDSGGWACMEALAAGRPVICLDLGGPAVQVADETGFKVAARNPDQTVAELAEIIRQLGTSNDLWRQMGNHARQQVQQNCCWPNKVKVLSKLYRAR</sequence>
<keyword evidence="4" id="KW-1185">Reference proteome</keyword>
<feature type="domain" description="Glycosyltransferase subfamily 4-like N-terminal" evidence="2">
    <location>
        <begin position="25"/>
        <end position="204"/>
    </location>
</feature>
<name>C7LVX5_DESBD</name>
<dbReference type="Proteomes" id="UP000002216">
    <property type="component" value="Chromosome"/>
</dbReference>
<dbReference type="PANTHER" id="PTHR45947:SF3">
    <property type="entry name" value="SULFOQUINOVOSYL TRANSFERASE SQD2"/>
    <property type="match status" value="1"/>
</dbReference>
<evidence type="ECO:0000259" key="1">
    <source>
        <dbReference type="Pfam" id="PF00534"/>
    </source>
</evidence>
<dbReference type="InterPro" id="IPR001296">
    <property type="entry name" value="Glyco_trans_1"/>
</dbReference>
<protein>
    <submittedName>
        <fullName evidence="3">Glycosyl transferase group 1</fullName>
    </submittedName>
</protein>
<dbReference type="GO" id="GO:0016757">
    <property type="term" value="F:glycosyltransferase activity"/>
    <property type="evidence" value="ECO:0007669"/>
    <property type="project" value="InterPro"/>
</dbReference>
<dbReference type="Pfam" id="PF00534">
    <property type="entry name" value="Glycos_transf_1"/>
    <property type="match status" value="1"/>
</dbReference>
<dbReference type="HOGENOM" id="CLU_052026_1_0_7"/>
<feature type="domain" description="Glycosyl transferase family 1" evidence="1">
    <location>
        <begin position="225"/>
        <end position="384"/>
    </location>
</feature>
<dbReference type="KEGG" id="dba:Dbac_1702"/>
<dbReference type="STRING" id="525897.Dbac_1702"/>
<reference evidence="3 4" key="1">
    <citation type="journal article" date="2009" name="Stand. Genomic Sci.">
        <title>Complete genome sequence of Desulfomicrobium baculatum type strain (X).</title>
        <authorList>
            <person name="Copeland A."/>
            <person name="Spring S."/>
            <person name="Goker M."/>
            <person name="Schneider S."/>
            <person name="Lapidus A."/>
            <person name="Del Rio T.G."/>
            <person name="Tice H."/>
            <person name="Cheng J.F."/>
            <person name="Chen F."/>
            <person name="Nolan M."/>
            <person name="Bruce D."/>
            <person name="Goodwin L."/>
            <person name="Pitluck S."/>
            <person name="Ivanova N."/>
            <person name="Mavrommatis K."/>
            <person name="Ovchinnikova G."/>
            <person name="Pati A."/>
            <person name="Chen A."/>
            <person name="Palaniappan K."/>
            <person name="Land M."/>
            <person name="Hauser L."/>
            <person name="Chang Y.J."/>
            <person name="Jeffries C.C."/>
            <person name="Meincke L."/>
            <person name="Sims D."/>
            <person name="Brettin T."/>
            <person name="Detter J.C."/>
            <person name="Han C."/>
            <person name="Chain P."/>
            <person name="Bristow J."/>
            <person name="Eisen J.A."/>
            <person name="Markowitz V."/>
            <person name="Hugenholtz P."/>
            <person name="Kyrpides N.C."/>
            <person name="Klenk H.P."/>
            <person name="Lucas S."/>
        </authorList>
    </citation>
    <scope>NUCLEOTIDE SEQUENCE [LARGE SCALE GENOMIC DNA]</scope>
    <source>
        <strain evidence="4">DSM 4028 / VKM B-1378 / X</strain>
    </source>
</reference>
<dbReference type="Gene3D" id="3.40.50.2000">
    <property type="entry name" value="Glycogen Phosphorylase B"/>
    <property type="match status" value="2"/>
</dbReference>
<gene>
    <name evidence="3" type="ordered locus">Dbac_1702</name>
</gene>
<proteinExistence type="predicted"/>
<dbReference type="CDD" id="cd03801">
    <property type="entry name" value="GT4_PimA-like"/>
    <property type="match status" value="1"/>
</dbReference>
<dbReference type="SUPFAM" id="SSF53756">
    <property type="entry name" value="UDP-Glycosyltransferase/glycogen phosphorylase"/>
    <property type="match status" value="1"/>
</dbReference>
<dbReference type="PANTHER" id="PTHR45947">
    <property type="entry name" value="SULFOQUINOVOSYL TRANSFERASE SQD2"/>
    <property type="match status" value="1"/>
</dbReference>
<evidence type="ECO:0000313" key="3">
    <source>
        <dbReference type="EMBL" id="ACU89793.1"/>
    </source>
</evidence>
<dbReference type="EMBL" id="CP001629">
    <property type="protein sequence ID" value="ACU89793.1"/>
    <property type="molecule type" value="Genomic_DNA"/>
</dbReference>
<dbReference type="InterPro" id="IPR050194">
    <property type="entry name" value="Glycosyltransferase_grp1"/>
</dbReference>
<keyword evidence="3" id="KW-0808">Transferase</keyword>
<dbReference type="RefSeq" id="WP_015773884.1">
    <property type="nucleotide sequence ID" value="NC_013173.1"/>
</dbReference>
<evidence type="ECO:0000313" key="4">
    <source>
        <dbReference type="Proteomes" id="UP000002216"/>
    </source>
</evidence>
<dbReference type="Pfam" id="PF13579">
    <property type="entry name" value="Glyco_trans_4_4"/>
    <property type="match status" value="1"/>
</dbReference>
<evidence type="ECO:0000259" key="2">
    <source>
        <dbReference type="Pfam" id="PF13579"/>
    </source>
</evidence>
<accession>C7LVX5</accession>